<protein>
    <submittedName>
        <fullName evidence="1">Uncharacterized protein</fullName>
    </submittedName>
</protein>
<sequence length="140" mass="16531">MRRFFLRWFFPKGNIHKKYNDEQERIHESYVISKFSKIYHVFLDFSLRILAITKHRIPSSNLNVNISKSAVDFTGSKLFSINNRVNHEADKLTNNSENISSHIGEDKFIYLSLRYVNPKSLSIMKKQYSNKTMNQLGNKI</sequence>
<dbReference type="STRING" id="1802055.A3A74_06305"/>
<evidence type="ECO:0000313" key="1">
    <source>
        <dbReference type="EMBL" id="OGK42618.1"/>
    </source>
</evidence>
<dbReference type="Proteomes" id="UP000179270">
    <property type="component" value="Unassembled WGS sequence"/>
</dbReference>
<reference evidence="1 2" key="1">
    <citation type="journal article" date="2016" name="Nat. Commun.">
        <title>Thousands of microbial genomes shed light on interconnected biogeochemical processes in an aquifer system.</title>
        <authorList>
            <person name="Anantharaman K."/>
            <person name="Brown C.T."/>
            <person name="Hug L.A."/>
            <person name="Sharon I."/>
            <person name="Castelle C.J."/>
            <person name="Probst A.J."/>
            <person name="Thomas B.C."/>
            <person name="Singh A."/>
            <person name="Wilkins M.J."/>
            <person name="Karaoz U."/>
            <person name="Brodie E.L."/>
            <person name="Williams K.H."/>
            <person name="Hubbard S.S."/>
            <person name="Banfield J.F."/>
        </authorList>
    </citation>
    <scope>NUCLEOTIDE SEQUENCE [LARGE SCALE GENOMIC DNA]</scope>
</reference>
<accession>A0A1F7IGX4</accession>
<evidence type="ECO:0000313" key="2">
    <source>
        <dbReference type="Proteomes" id="UP000179270"/>
    </source>
</evidence>
<dbReference type="EMBL" id="MGAF01000006">
    <property type="protein sequence ID" value="OGK42618.1"/>
    <property type="molecule type" value="Genomic_DNA"/>
</dbReference>
<comment type="caution">
    <text evidence="1">The sequence shown here is derived from an EMBL/GenBank/DDBJ whole genome shotgun (WGS) entry which is preliminary data.</text>
</comment>
<dbReference type="AlphaFoldDB" id="A0A1F7IGX4"/>
<gene>
    <name evidence="1" type="ORF">A3A74_06305</name>
</gene>
<organism evidence="1 2">
    <name type="scientific">Candidatus Roizmanbacteria bacterium RIFCSPLOWO2_01_FULL_35_13</name>
    <dbReference type="NCBI Taxonomy" id="1802055"/>
    <lineage>
        <taxon>Bacteria</taxon>
        <taxon>Candidatus Roizmaniibacteriota</taxon>
    </lineage>
</organism>
<name>A0A1F7IGX4_9BACT</name>
<proteinExistence type="predicted"/>